<comment type="caution">
    <text evidence="4">The sequence shown here is derived from an EMBL/GenBank/DDBJ whole genome shotgun (WGS) entry which is preliminary data.</text>
</comment>
<dbReference type="Gene3D" id="3.40.50.12780">
    <property type="entry name" value="N-terminal domain of ligase-like"/>
    <property type="match status" value="1"/>
</dbReference>
<proteinExistence type="predicted"/>
<feature type="domain" description="AMP-binding enzyme C-terminal" evidence="3">
    <location>
        <begin position="404"/>
        <end position="483"/>
    </location>
</feature>
<dbReference type="Pfam" id="PF13193">
    <property type="entry name" value="AMP-binding_C"/>
    <property type="match status" value="1"/>
</dbReference>
<evidence type="ECO:0000256" key="1">
    <source>
        <dbReference type="ARBA" id="ARBA00022598"/>
    </source>
</evidence>
<evidence type="ECO:0000313" key="4">
    <source>
        <dbReference type="EMBL" id="MBS2962372.1"/>
    </source>
</evidence>
<dbReference type="InterPro" id="IPR045851">
    <property type="entry name" value="AMP-bd_C_sf"/>
</dbReference>
<evidence type="ECO:0000313" key="5">
    <source>
        <dbReference type="Proteomes" id="UP000677913"/>
    </source>
</evidence>
<name>A0A8J7WMF5_9ACTN</name>
<evidence type="ECO:0000259" key="3">
    <source>
        <dbReference type="Pfam" id="PF13193"/>
    </source>
</evidence>
<dbReference type="SUPFAM" id="SSF56801">
    <property type="entry name" value="Acetyl-CoA synthetase-like"/>
    <property type="match status" value="1"/>
</dbReference>
<dbReference type="PANTHER" id="PTHR43352:SF1">
    <property type="entry name" value="ANTHRANILATE--COA LIGASE"/>
    <property type="match status" value="1"/>
</dbReference>
<reference evidence="4" key="1">
    <citation type="submission" date="2021-04" db="EMBL/GenBank/DDBJ databases">
        <title>Genome based classification of Actinospica acidithermotolerans sp. nov., an actinobacterium isolated from an Indonesian hot spring.</title>
        <authorList>
            <person name="Kusuma A.B."/>
            <person name="Putra K.E."/>
            <person name="Nafisah S."/>
            <person name="Loh J."/>
            <person name="Nouioui I."/>
            <person name="Goodfellow M."/>
        </authorList>
    </citation>
    <scope>NUCLEOTIDE SEQUENCE</scope>
    <source>
        <strain evidence="4">DSM 45618</strain>
    </source>
</reference>
<dbReference type="Pfam" id="PF00501">
    <property type="entry name" value="AMP-binding"/>
    <property type="match status" value="1"/>
</dbReference>
<organism evidence="4 5">
    <name type="scientific">Actinocrinis puniceicyclus</name>
    <dbReference type="NCBI Taxonomy" id="977794"/>
    <lineage>
        <taxon>Bacteria</taxon>
        <taxon>Bacillati</taxon>
        <taxon>Actinomycetota</taxon>
        <taxon>Actinomycetes</taxon>
        <taxon>Catenulisporales</taxon>
        <taxon>Actinospicaceae</taxon>
        <taxon>Actinocrinis</taxon>
    </lineage>
</organism>
<accession>A0A8J7WMF5</accession>
<dbReference type="GO" id="GO:0016878">
    <property type="term" value="F:acid-thiol ligase activity"/>
    <property type="evidence" value="ECO:0007669"/>
    <property type="project" value="TreeGrafter"/>
</dbReference>
<dbReference type="PROSITE" id="PS00455">
    <property type="entry name" value="AMP_BINDING"/>
    <property type="match status" value="1"/>
</dbReference>
<dbReference type="GO" id="GO:0044550">
    <property type="term" value="P:secondary metabolite biosynthetic process"/>
    <property type="evidence" value="ECO:0007669"/>
    <property type="project" value="TreeGrafter"/>
</dbReference>
<dbReference type="InterPro" id="IPR000873">
    <property type="entry name" value="AMP-dep_synth/lig_dom"/>
</dbReference>
<dbReference type="RefSeq" id="WP_211464958.1">
    <property type="nucleotide sequence ID" value="NZ_JAGSXH010000010.1"/>
</dbReference>
<dbReference type="Proteomes" id="UP000677913">
    <property type="component" value="Unassembled WGS sequence"/>
</dbReference>
<dbReference type="InterPro" id="IPR020845">
    <property type="entry name" value="AMP-binding_CS"/>
</dbReference>
<dbReference type="InterPro" id="IPR042099">
    <property type="entry name" value="ANL_N_sf"/>
</dbReference>
<evidence type="ECO:0000259" key="2">
    <source>
        <dbReference type="Pfam" id="PF00501"/>
    </source>
</evidence>
<dbReference type="PANTHER" id="PTHR43352">
    <property type="entry name" value="ACETYL-COA SYNTHETASE"/>
    <property type="match status" value="1"/>
</dbReference>
<dbReference type="AlphaFoldDB" id="A0A8J7WMF5"/>
<protein>
    <submittedName>
        <fullName evidence="4">AMP-binding protein</fullName>
    </submittedName>
</protein>
<feature type="domain" description="AMP-dependent synthetase/ligase" evidence="2">
    <location>
        <begin position="12"/>
        <end position="354"/>
    </location>
</feature>
<sequence>MNIVSRIEQRAAAGGWLERPAYHCPDRSWTHAQVHRLAAAAAARLAARGVCAGDRVLLALPDDIGFIAAFLGVARLGAVAVLANPRLAEADHRYLAQDSGACLCVIQGDQLAGRFDRRVDVAALIDPAGAPTPQQVPAAPARPDDPVYIQYTSGTTGRPKGVVHTHADIDDYALSSGEDIIAASPEDVILSVSKLYFAYGFCNSLVFPLYSGASAVLLPHSFDPALTAAAVRRHAVTILFAVPSAYVKLLADDAADAACFKSVRAAVSAGEAMRASLHRELGAILTTSVLDQIGCTEAGQAFCSNTVHQDTPGTLGRPVRGFTLQVRDGEGRPLPDGREGELWVTGPTLVSGYLNRGEAGSAVFADGWFNTRDRVVRNPDGTFTHLGRDDDIEIVGGVNVSPFEIEEVLRRHPAVGEAAVVAVRDELGASRLTAFVVPARGTAPDETWLADQLACLAREHLAPFKVPQAVRVVGDLPRTASGKLRRFVLRGEQRS</sequence>
<dbReference type="InterPro" id="IPR025110">
    <property type="entry name" value="AMP-bd_C"/>
</dbReference>
<dbReference type="EMBL" id="JAGSXH010000010">
    <property type="protein sequence ID" value="MBS2962372.1"/>
    <property type="molecule type" value="Genomic_DNA"/>
</dbReference>
<keyword evidence="5" id="KW-1185">Reference proteome</keyword>
<keyword evidence="1" id="KW-0436">Ligase</keyword>
<dbReference type="Gene3D" id="3.30.300.30">
    <property type="match status" value="1"/>
</dbReference>
<gene>
    <name evidence="4" type="ORF">KGA66_04890</name>
</gene>